<keyword evidence="1" id="KW-0812">Transmembrane</keyword>
<feature type="transmembrane region" description="Helical" evidence="1">
    <location>
        <begin position="80"/>
        <end position="98"/>
    </location>
</feature>
<reference evidence="2 3" key="2">
    <citation type="journal article" date="2011" name="Stand. Genomic Sci.">
        <title>Complete genome sequence of Ferroglobus placidus AEDII12DO.</title>
        <authorList>
            <person name="Anderson I."/>
            <person name="Risso C."/>
            <person name="Holmes D."/>
            <person name="Lucas S."/>
            <person name="Copeland A."/>
            <person name="Lapidus A."/>
            <person name="Cheng J.F."/>
            <person name="Bruce D."/>
            <person name="Goodwin L."/>
            <person name="Pitluck S."/>
            <person name="Saunders E."/>
            <person name="Brettin T."/>
            <person name="Detter J.C."/>
            <person name="Han C."/>
            <person name="Tapia R."/>
            <person name="Larimer F."/>
            <person name="Land M."/>
            <person name="Hauser L."/>
            <person name="Woyke T."/>
            <person name="Lovley D."/>
            <person name="Kyrpides N."/>
            <person name="Ivanova N."/>
        </authorList>
    </citation>
    <scope>NUCLEOTIDE SEQUENCE [LARGE SCALE GENOMIC DNA]</scope>
    <source>
        <strain evidence="3">DSM 10642 / AEDII12DO</strain>
    </source>
</reference>
<protein>
    <submittedName>
        <fullName evidence="2">Uncharacterized protein</fullName>
    </submittedName>
</protein>
<evidence type="ECO:0000256" key="1">
    <source>
        <dbReference type="SAM" id="Phobius"/>
    </source>
</evidence>
<dbReference type="AlphaFoldDB" id="D3RZM9"/>
<dbReference type="KEGG" id="fpl:Ferp_1799"/>
<evidence type="ECO:0000313" key="3">
    <source>
        <dbReference type="Proteomes" id="UP000002613"/>
    </source>
</evidence>
<keyword evidence="1" id="KW-1133">Transmembrane helix</keyword>
<keyword evidence="1" id="KW-0472">Membrane</keyword>
<gene>
    <name evidence="2" type="ordered locus">Ferp_1799</name>
</gene>
<feature type="transmembrane region" description="Helical" evidence="1">
    <location>
        <begin position="193"/>
        <end position="215"/>
    </location>
</feature>
<proteinExistence type="predicted"/>
<dbReference type="STRING" id="589924.Ferp_1799"/>
<dbReference type="Proteomes" id="UP000002613">
    <property type="component" value="Chromosome"/>
</dbReference>
<dbReference type="HOGENOM" id="CLU_1227624_0_0_2"/>
<reference evidence="3" key="1">
    <citation type="submission" date="2010-02" db="EMBL/GenBank/DDBJ databases">
        <title>Complete sequence of Ferroglobus placidus DSM 10642.</title>
        <authorList>
            <consortium name="US DOE Joint Genome Institute"/>
            <person name="Lucas S."/>
            <person name="Copeland A."/>
            <person name="Lapidus A."/>
            <person name="Cheng J.-F."/>
            <person name="Bruce D."/>
            <person name="Goodwin L."/>
            <person name="Pitluck S."/>
            <person name="Saunders E."/>
            <person name="Brettin T."/>
            <person name="Detter J.C."/>
            <person name="Han C."/>
            <person name="Tapia R."/>
            <person name="Larimer F."/>
            <person name="Land M."/>
            <person name="Hauser L."/>
            <person name="Kyrpides N."/>
            <person name="Ivanova N."/>
            <person name="Holmes D."/>
            <person name="Lovley D."/>
            <person name="Kyrpides N."/>
            <person name="Anderson I.J."/>
            <person name="Woyke T."/>
        </authorList>
    </citation>
    <scope>NUCLEOTIDE SEQUENCE [LARGE SCALE GENOMIC DNA]</scope>
    <source>
        <strain evidence="3">DSM 10642 / AEDII12DO</strain>
    </source>
</reference>
<accession>D3RZM9</accession>
<feature type="transmembrane region" description="Helical" evidence="1">
    <location>
        <begin position="110"/>
        <end position="127"/>
    </location>
</feature>
<name>D3RZM9_FERPA</name>
<feature type="transmembrane region" description="Helical" evidence="1">
    <location>
        <begin position="133"/>
        <end position="156"/>
    </location>
</feature>
<organism evidence="2 3">
    <name type="scientific">Ferroglobus placidus (strain DSM 10642 / AEDII12DO)</name>
    <dbReference type="NCBI Taxonomy" id="589924"/>
    <lineage>
        <taxon>Archaea</taxon>
        <taxon>Methanobacteriati</taxon>
        <taxon>Methanobacteriota</taxon>
        <taxon>Archaeoglobi</taxon>
        <taxon>Archaeoglobales</taxon>
        <taxon>Archaeoglobaceae</taxon>
        <taxon>Ferroglobus</taxon>
    </lineage>
</organism>
<dbReference type="eggNOG" id="arCOG11174">
    <property type="taxonomic scope" value="Archaea"/>
</dbReference>
<dbReference type="EMBL" id="CP001899">
    <property type="protein sequence ID" value="ADC65942.1"/>
    <property type="molecule type" value="Genomic_DNA"/>
</dbReference>
<keyword evidence="3" id="KW-1185">Reference proteome</keyword>
<feature type="transmembrane region" description="Helical" evidence="1">
    <location>
        <begin position="6"/>
        <end position="26"/>
    </location>
</feature>
<sequence>MLTSEVYLVEGLTLFVLSCLTMNTLFSEGAKDYLNSRYELAYKIAYLTSFIFVLTWISGTLYFFFSSTVTRYLMILSSEIFWIVALSINLMILRDLWVNAGARFNYKMEYLNIIFYLATLWLLSYHISMSYMLLAILSTVSSVIILYFTALLRKYISLIGVFVIPVDVYKFFLSFVVVSAMFSLILLARTVGIHSYLFFVILIYVFVIFVLLSLIKELKPLISKA</sequence>
<feature type="transmembrane region" description="Helical" evidence="1">
    <location>
        <begin position="168"/>
        <end position="187"/>
    </location>
</feature>
<dbReference type="PaxDb" id="589924-Ferp_1799"/>
<feature type="transmembrane region" description="Helical" evidence="1">
    <location>
        <begin position="46"/>
        <end position="65"/>
    </location>
</feature>
<evidence type="ECO:0000313" key="2">
    <source>
        <dbReference type="EMBL" id="ADC65942.1"/>
    </source>
</evidence>